<reference evidence="2" key="1">
    <citation type="submission" date="2019-11" db="EMBL/GenBank/DDBJ databases">
        <title>Genomic insights into an expanded diversity of filamentous marine cyanobacteria reveals the extraordinary biosynthetic potential of Moorea and Okeania.</title>
        <authorList>
            <person name="Ferreira Leao T."/>
            <person name="Wang M."/>
            <person name="Moss N."/>
            <person name="Da Silva R."/>
            <person name="Sanders J."/>
            <person name="Nurk S."/>
            <person name="Gurevich A."/>
            <person name="Humphrey G."/>
            <person name="Reher R."/>
            <person name="Zhu Q."/>
            <person name="Belda-Ferre P."/>
            <person name="Glukhov E."/>
            <person name="Rex R."/>
            <person name="Dorrestein P.C."/>
            <person name="Knight R."/>
            <person name="Pevzner P."/>
            <person name="Gerwick W.H."/>
            <person name="Gerwick L."/>
        </authorList>
    </citation>
    <scope>NUCLEOTIDE SEQUENCE</scope>
    <source>
        <strain evidence="2">SIO1C4</strain>
    </source>
</reference>
<comment type="caution">
    <text evidence="2">The sequence shown here is derived from an EMBL/GenBank/DDBJ whole genome shotgun (WGS) entry which is preliminary data.</text>
</comment>
<gene>
    <name evidence="2" type="ORF">F6J89_30100</name>
</gene>
<evidence type="ECO:0000259" key="1">
    <source>
        <dbReference type="Pfam" id="PF12770"/>
    </source>
</evidence>
<accession>A0A6B3NJ27</accession>
<dbReference type="InterPro" id="IPR024983">
    <property type="entry name" value="CHAT_dom"/>
</dbReference>
<evidence type="ECO:0000313" key="2">
    <source>
        <dbReference type="EMBL" id="NER31750.1"/>
    </source>
</evidence>
<protein>
    <submittedName>
        <fullName evidence="2">CHAT domain-containing protein</fullName>
    </submittedName>
</protein>
<dbReference type="AlphaFoldDB" id="A0A6B3NJ27"/>
<proteinExistence type="predicted"/>
<organism evidence="2">
    <name type="scientific">Symploca sp. SIO1C4</name>
    <dbReference type="NCBI Taxonomy" id="2607765"/>
    <lineage>
        <taxon>Bacteria</taxon>
        <taxon>Bacillati</taxon>
        <taxon>Cyanobacteriota</taxon>
        <taxon>Cyanophyceae</taxon>
        <taxon>Coleofasciculales</taxon>
        <taxon>Coleofasciculaceae</taxon>
        <taxon>Symploca</taxon>
    </lineage>
</organism>
<dbReference type="Pfam" id="PF12770">
    <property type="entry name" value="CHAT"/>
    <property type="match status" value="1"/>
</dbReference>
<sequence>MGGISSSIPTQTEFFPLEILITEHAYRISISDFSRTATDTVLLNFTKNVLQTFTEIERIINKNKHLKLTIEERNHYLIKLAKWGRRSYQEFFNEDAQKATFQYSQLMPFAPIFVSNLVPFPWEVLYEGEYKKGDPEMFWGFRYPIARNLAPGKLSPQEQVLPLDMLFCLHHRLQQAHRQERPEIEKVVRKLGKFYLLQLTKELQKLEDGEALVTHLYQTQHNILHFACHCRPCMRYEDEVDALLISLIEDENKAKEIELETYNFSDVSGSFQCQPLIFLNACQSAGGVDELRKTFNLPEKFIQHGAAAVIATACPVPDLFAAAFAKVFYNFFISEKMMIGKALYQTRRYFLEEYNNPLGLAYGLYSSPYYRIAQAPAGMGVSR</sequence>
<name>A0A6B3NJ27_9CYAN</name>
<feature type="domain" description="CHAT" evidence="1">
    <location>
        <begin position="201"/>
        <end position="353"/>
    </location>
</feature>
<dbReference type="EMBL" id="JAAHFQ010000925">
    <property type="protein sequence ID" value="NER31750.1"/>
    <property type="molecule type" value="Genomic_DNA"/>
</dbReference>